<dbReference type="Proteomes" id="UP000033096">
    <property type="component" value="Chromosome"/>
</dbReference>
<name>A0A0E3Q887_9EURY</name>
<sequence length="67" mass="7657">MVAVFKPWEEEEIKLVKKQGKKGQSLLLRKKEDTESLQTRKHGLLVGKIGGYCACQPGNWAFKRRQG</sequence>
<gene>
    <name evidence="1" type="ORF">MSVAZ_2994</name>
</gene>
<dbReference type="EMBL" id="CP009520">
    <property type="protein sequence ID" value="AKB45263.1"/>
    <property type="molecule type" value="Genomic_DNA"/>
</dbReference>
<accession>A0A0E3Q887</accession>
<dbReference type="AlphaFoldDB" id="A0A0E3Q887"/>
<protein>
    <submittedName>
        <fullName evidence="1">Uncharacterized protein</fullName>
    </submittedName>
</protein>
<evidence type="ECO:0000313" key="2">
    <source>
        <dbReference type="Proteomes" id="UP000033096"/>
    </source>
</evidence>
<dbReference type="KEGG" id="mvc:MSVAZ_2994"/>
<proteinExistence type="predicted"/>
<reference evidence="1 2" key="1">
    <citation type="submission" date="2014-07" db="EMBL/GenBank/DDBJ databases">
        <title>Methanogenic archaea and the global carbon cycle.</title>
        <authorList>
            <person name="Henriksen J.R."/>
            <person name="Luke J."/>
            <person name="Reinhart S."/>
            <person name="Benedict M.N."/>
            <person name="Youngblut N.D."/>
            <person name="Metcalf M.E."/>
            <person name="Whitaker R.J."/>
            <person name="Metcalf W.W."/>
        </authorList>
    </citation>
    <scope>NUCLEOTIDE SEQUENCE [LARGE SCALE GENOMIC DNA]</scope>
    <source>
        <strain evidence="1 2">Z-761</strain>
    </source>
</reference>
<evidence type="ECO:0000313" key="1">
    <source>
        <dbReference type="EMBL" id="AKB45263.1"/>
    </source>
</evidence>
<dbReference type="PATRIC" id="fig|1434123.4.peg.3681"/>
<keyword evidence="2" id="KW-1185">Reference proteome</keyword>
<organism evidence="1 2">
    <name type="scientific">Methanosarcina vacuolata Z-761</name>
    <dbReference type="NCBI Taxonomy" id="1434123"/>
    <lineage>
        <taxon>Archaea</taxon>
        <taxon>Methanobacteriati</taxon>
        <taxon>Methanobacteriota</taxon>
        <taxon>Stenosarchaea group</taxon>
        <taxon>Methanomicrobia</taxon>
        <taxon>Methanosarcinales</taxon>
        <taxon>Methanosarcinaceae</taxon>
        <taxon>Methanosarcina</taxon>
    </lineage>
</organism>
<dbReference type="HOGENOM" id="CLU_2802333_0_0_2"/>